<dbReference type="PATRIC" id="fig|1656095.3.peg.1227"/>
<evidence type="ECO:0000313" key="2">
    <source>
        <dbReference type="EMBL" id="KMV34669.1"/>
    </source>
</evidence>
<dbReference type="AlphaFoldDB" id="A0A0J8YB37"/>
<dbReference type="STRING" id="1121863.GCA_000621185_02238"/>
<evidence type="ECO:0000256" key="1">
    <source>
        <dbReference type="SAM" id="MobiDB-lite"/>
    </source>
</evidence>
<gene>
    <name evidence="2" type="ORF">ACH50_11000</name>
</gene>
<dbReference type="RefSeq" id="WP_024556885.1">
    <property type="nucleotide sequence ID" value="NZ_LFEJ01000014.1"/>
</dbReference>
<protein>
    <submittedName>
        <fullName evidence="2">Uncharacterized protein</fullName>
    </submittedName>
</protein>
<name>A0A0J8YB37_9ENTR</name>
<sequence length="133" mass="14963">MLPDNIVPARYHIPTPETQPATDESSENLTKGKPTLADYESDILTSKSRAGQSGNMLLEEHDRHIKERLFCVVKIETFAKVLNGLVEDKTINAEELAELIAAKTAHINEAGNKIWLNLITREKATPLFYQFED</sequence>
<dbReference type="OrthoDB" id="6565661at2"/>
<keyword evidence="3" id="KW-1185">Reference proteome</keyword>
<accession>A0A0J8YB37</accession>
<feature type="compositionally biased region" description="Polar residues" evidence="1">
    <location>
        <begin position="16"/>
        <end position="29"/>
    </location>
</feature>
<comment type="caution">
    <text evidence="2">The sequence shown here is derived from an EMBL/GenBank/DDBJ whole genome shotgun (WGS) entry which is preliminary data.</text>
</comment>
<dbReference type="EMBL" id="LFEJ01000014">
    <property type="protein sequence ID" value="KMV34669.1"/>
    <property type="molecule type" value="Genomic_DNA"/>
</dbReference>
<proteinExistence type="predicted"/>
<organism evidence="2 3">
    <name type="scientific">Franconibacter pulveris</name>
    <dbReference type="NCBI Taxonomy" id="435910"/>
    <lineage>
        <taxon>Bacteria</taxon>
        <taxon>Pseudomonadati</taxon>
        <taxon>Pseudomonadota</taxon>
        <taxon>Gammaproteobacteria</taxon>
        <taxon>Enterobacterales</taxon>
        <taxon>Enterobacteriaceae</taxon>
        <taxon>Franconibacter</taxon>
    </lineage>
</organism>
<evidence type="ECO:0000313" key="3">
    <source>
        <dbReference type="Proteomes" id="UP000037315"/>
    </source>
</evidence>
<reference evidence="2 3" key="1">
    <citation type="submission" date="2015-06" db="EMBL/GenBank/DDBJ databases">
        <title>Genome sequencing of Cronobacter sp. strain DJ34 isolated from petroleum contaminated sludge of Duliajan Oil Fields, Assam, India.</title>
        <authorList>
            <person name="Pal S."/>
            <person name="Banerjee T.D."/>
            <person name="Roy A."/>
            <person name="Sar P."/>
            <person name="Kazy S.K."/>
        </authorList>
    </citation>
    <scope>NUCLEOTIDE SEQUENCE [LARGE SCALE GENOMIC DNA]</scope>
    <source>
        <strain evidence="2 3">DJ34</strain>
    </source>
</reference>
<feature type="region of interest" description="Disordered" evidence="1">
    <location>
        <begin position="1"/>
        <end position="34"/>
    </location>
</feature>
<dbReference type="Proteomes" id="UP000037315">
    <property type="component" value="Unassembled WGS sequence"/>
</dbReference>